<dbReference type="OrthoDB" id="332547at2759"/>
<dbReference type="PANTHER" id="PTHR31938">
    <property type="entry name" value="NUCLEAR SPECKLE SPLICING REGULATORY PROTEIN 1"/>
    <property type="match status" value="1"/>
</dbReference>
<evidence type="ECO:0000256" key="2">
    <source>
        <dbReference type="ARBA" id="ARBA00023054"/>
    </source>
</evidence>
<reference evidence="5 6" key="1">
    <citation type="submission" date="2017-09" db="EMBL/GenBank/DDBJ databases">
        <title>Genome sequencing of Besnoitia besnoiti strain Bb-Ger1.</title>
        <authorList>
            <person name="Schares G."/>
            <person name="Venepally P."/>
            <person name="Lorenzi H.A."/>
        </authorList>
    </citation>
    <scope>NUCLEOTIDE SEQUENCE [LARGE SCALE GENOMIC DNA]</scope>
    <source>
        <strain evidence="5 6">Bb-Ger1</strain>
    </source>
</reference>
<dbReference type="AlphaFoldDB" id="A0A2A9MDZ9"/>
<feature type="domain" description="Nuclear speckle splicing regulatory protein 1 N-terminal" evidence="4">
    <location>
        <begin position="179"/>
        <end position="249"/>
    </location>
</feature>
<dbReference type="InterPro" id="IPR042816">
    <property type="entry name" value="Nsrp1"/>
</dbReference>
<protein>
    <recommendedName>
        <fullName evidence="4">Nuclear speckle splicing regulatory protein 1 N-terminal domain-containing protein</fullName>
    </recommendedName>
</protein>
<dbReference type="RefSeq" id="XP_029217619.1">
    <property type="nucleotide sequence ID" value="XM_029366188.1"/>
</dbReference>
<keyword evidence="6" id="KW-1185">Reference proteome</keyword>
<evidence type="ECO:0000313" key="5">
    <source>
        <dbReference type="EMBL" id="PFH33610.1"/>
    </source>
</evidence>
<feature type="compositionally biased region" description="Low complexity" evidence="3">
    <location>
        <begin position="366"/>
        <end position="378"/>
    </location>
</feature>
<dbReference type="Proteomes" id="UP000224006">
    <property type="component" value="Chromosome VII"/>
</dbReference>
<feature type="compositionally biased region" description="Low complexity" evidence="3">
    <location>
        <begin position="270"/>
        <end position="279"/>
    </location>
</feature>
<dbReference type="Pfam" id="PF09745">
    <property type="entry name" value="NSRP1_N"/>
    <property type="match status" value="1"/>
</dbReference>
<feature type="compositionally biased region" description="Basic and acidic residues" evidence="3">
    <location>
        <begin position="239"/>
        <end position="253"/>
    </location>
</feature>
<organism evidence="5 6">
    <name type="scientific">Besnoitia besnoiti</name>
    <name type="common">Apicomplexan protozoan</name>
    <dbReference type="NCBI Taxonomy" id="94643"/>
    <lineage>
        <taxon>Eukaryota</taxon>
        <taxon>Sar</taxon>
        <taxon>Alveolata</taxon>
        <taxon>Apicomplexa</taxon>
        <taxon>Conoidasida</taxon>
        <taxon>Coccidia</taxon>
        <taxon>Eucoccidiorida</taxon>
        <taxon>Eimeriorina</taxon>
        <taxon>Sarcocystidae</taxon>
        <taxon>Besnoitia</taxon>
    </lineage>
</organism>
<feature type="region of interest" description="Disordered" evidence="3">
    <location>
        <begin position="97"/>
        <end position="137"/>
    </location>
</feature>
<dbReference type="GO" id="GO:0000381">
    <property type="term" value="P:regulation of alternative mRNA splicing, via spliceosome"/>
    <property type="evidence" value="ECO:0007669"/>
    <property type="project" value="InterPro"/>
</dbReference>
<keyword evidence="2" id="KW-0175">Coiled coil</keyword>
<evidence type="ECO:0000256" key="1">
    <source>
        <dbReference type="ARBA" id="ARBA00010126"/>
    </source>
</evidence>
<feature type="compositionally biased region" description="Basic and acidic residues" evidence="3">
    <location>
        <begin position="332"/>
        <end position="363"/>
    </location>
</feature>
<feature type="region of interest" description="Disordered" evidence="3">
    <location>
        <begin position="156"/>
        <end position="176"/>
    </location>
</feature>
<accession>A0A2A9MDZ9</accession>
<gene>
    <name evidence="5" type="ORF">BESB_078260</name>
</gene>
<dbReference type="STRING" id="94643.A0A2A9MDZ9"/>
<name>A0A2A9MDZ9_BESBE</name>
<dbReference type="PANTHER" id="PTHR31938:SF4">
    <property type="entry name" value="NUCLEAR SPECKLE SPLICING REGULATORY PROTEIN 1"/>
    <property type="match status" value="1"/>
</dbReference>
<proteinExistence type="inferred from homology"/>
<dbReference type="GeneID" id="40312753"/>
<dbReference type="VEuPathDB" id="ToxoDB:BESB_078260"/>
<feature type="compositionally biased region" description="Basic and acidic residues" evidence="3">
    <location>
        <begin position="312"/>
        <end position="325"/>
    </location>
</feature>
<feature type="region of interest" description="Disordered" evidence="3">
    <location>
        <begin position="236"/>
        <end position="385"/>
    </location>
</feature>
<dbReference type="InterPro" id="IPR018612">
    <property type="entry name" value="NSRP1_N"/>
</dbReference>
<comment type="similarity">
    <text evidence="1">Belongs to the NSRP1 family.</text>
</comment>
<sequence>MFRASLEAEAAAQDQAEKKGVLQSVRVASGFDRCHRLQQEKALSEDATVFTYDEIFESVSSAVTKEKAKPTQRIFLGYKTGLEEQKEIEQGRAAVTYATEQDTSGGGDEAEALPKEREEGSSALPAKPGASKDRSFEKYGGSLNCGLNLAGAKKLFPSRGKSAGGDSAAEGEGLSLPPSRFISKLVLSARRRELEREIIEERQLQKEREGDKNDEVFVTSAYKQRLEERRLLALELEEQERRDRENAADKKADLSSFHAHLLRAGHASRSGAGVPAASAQPPPSAKASESERGKPTPAPRGEGGRPGSSEETPERRAEPDREGEGRTGAQAPREREDAAAGGEVRGKRSREEESGSSESKEGGDEGAAIGDGAAQQAARLEELLQQRRREKQREIELAAAPLAEDKLAEAKRRYLERKRKAGGAN</sequence>
<comment type="caution">
    <text evidence="5">The sequence shown here is derived from an EMBL/GenBank/DDBJ whole genome shotgun (WGS) entry which is preliminary data.</text>
</comment>
<feature type="compositionally biased region" description="Low complexity" evidence="3">
    <location>
        <begin position="160"/>
        <end position="175"/>
    </location>
</feature>
<evidence type="ECO:0000256" key="3">
    <source>
        <dbReference type="SAM" id="MobiDB-lite"/>
    </source>
</evidence>
<evidence type="ECO:0000259" key="4">
    <source>
        <dbReference type="Pfam" id="PF09745"/>
    </source>
</evidence>
<evidence type="ECO:0000313" key="6">
    <source>
        <dbReference type="Proteomes" id="UP000224006"/>
    </source>
</evidence>
<dbReference type="EMBL" id="NWUJ01000008">
    <property type="protein sequence ID" value="PFH33610.1"/>
    <property type="molecule type" value="Genomic_DNA"/>
</dbReference>
<dbReference type="KEGG" id="bbes:BESB_078260"/>